<name>A0AAV5GAC8_9BASI</name>
<accession>A0AAV5GAC8</accession>
<dbReference type="InterPro" id="IPR051702">
    <property type="entry name" value="SH3_domain_YSC84-like"/>
</dbReference>
<keyword evidence="4" id="KW-1185">Reference proteome</keyword>
<gene>
    <name evidence="3" type="ORF">Rhopal_002326-T1</name>
</gene>
<reference evidence="3 4" key="1">
    <citation type="submission" date="2021-12" db="EMBL/GenBank/DDBJ databases">
        <title>High titer production of polyol ester of fatty acids by Rhodotorula paludigena BS15 towards product separation-free biomass refinery.</title>
        <authorList>
            <person name="Mano J."/>
            <person name="Ono H."/>
            <person name="Tanaka T."/>
            <person name="Naito K."/>
            <person name="Sushida H."/>
            <person name="Ike M."/>
            <person name="Tokuyasu K."/>
            <person name="Kitaoka M."/>
        </authorList>
    </citation>
    <scope>NUCLEOTIDE SEQUENCE [LARGE SCALE GENOMIC DNA]</scope>
    <source>
        <strain evidence="3 4">BS15</strain>
    </source>
</reference>
<organism evidence="3 4">
    <name type="scientific">Rhodotorula paludigena</name>
    <dbReference type="NCBI Taxonomy" id="86838"/>
    <lineage>
        <taxon>Eukaryota</taxon>
        <taxon>Fungi</taxon>
        <taxon>Dikarya</taxon>
        <taxon>Basidiomycota</taxon>
        <taxon>Pucciniomycotina</taxon>
        <taxon>Microbotryomycetes</taxon>
        <taxon>Sporidiobolales</taxon>
        <taxon>Sporidiobolaceae</taxon>
        <taxon>Rhodotorula</taxon>
    </lineage>
</organism>
<feature type="compositionally biased region" description="Basic and acidic residues" evidence="1">
    <location>
        <begin position="337"/>
        <end position="352"/>
    </location>
</feature>
<dbReference type="PANTHER" id="PTHR15629:SF40">
    <property type="entry name" value="YSC84 ACTIN-BINDING DOMAIN-CONTAINING PROTEIN"/>
    <property type="match status" value="1"/>
</dbReference>
<dbReference type="EMBL" id="BQKY01000004">
    <property type="protein sequence ID" value="GJN89346.1"/>
    <property type="molecule type" value="Genomic_DNA"/>
</dbReference>
<dbReference type="InterPro" id="IPR007461">
    <property type="entry name" value="Ysc84_actin-binding"/>
</dbReference>
<protein>
    <recommendedName>
        <fullName evidence="2">Ysc84 actin-binding domain-containing protein</fullName>
    </recommendedName>
</protein>
<feature type="region of interest" description="Disordered" evidence="1">
    <location>
        <begin position="315"/>
        <end position="352"/>
    </location>
</feature>
<dbReference type="GO" id="GO:0035091">
    <property type="term" value="F:phosphatidylinositol binding"/>
    <property type="evidence" value="ECO:0007669"/>
    <property type="project" value="TreeGrafter"/>
</dbReference>
<feature type="region of interest" description="Disordered" evidence="1">
    <location>
        <begin position="1"/>
        <end position="32"/>
    </location>
</feature>
<dbReference type="PANTHER" id="PTHR15629">
    <property type="entry name" value="SH3YL1 PROTEIN"/>
    <property type="match status" value="1"/>
</dbReference>
<feature type="domain" description="Ysc84 actin-binding" evidence="2">
    <location>
        <begin position="163"/>
        <end position="283"/>
    </location>
</feature>
<dbReference type="Proteomes" id="UP001342314">
    <property type="component" value="Unassembled WGS sequence"/>
</dbReference>
<evidence type="ECO:0000313" key="4">
    <source>
        <dbReference type="Proteomes" id="UP001342314"/>
    </source>
</evidence>
<evidence type="ECO:0000256" key="1">
    <source>
        <dbReference type="SAM" id="MobiDB-lite"/>
    </source>
</evidence>
<evidence type="ECO:0000259" key="2">
    <source>
        <dbReference type="Pfam" id="PF04366"/>
    </source>
</evidence>
<dbReference type="AlphaFoldDB" id="A0AAV5GAC8"/>
<comment type="caution">
    <text evidence="3">The sequence shown here is derived from an EMBL/GenBank/DDBJ whole genome shotgun (WGS) entry which is preliminary data.</text>
</comment>
<sequence>MEPTPPISPSALHPPPPKRLVPARPPVDPNLPPKKETWKAWFARHGETAAVKGIAISDTVGGRLNGWAENYAGAERFWPTTGDGPVEMEKAARIIKAFTVHGVGVKTEKKDEKTGKKLQRKVMRKIPAKILRQAKGLVIFSSMRNGIFPFGWSAPSFVSPNNLTVGFMAGLDLFDCILVLRTQAAVDTFYTHKVTIGSEIAVAAGPYGSGASIEVGVDKQPVLSYIRTRGLYAGVELVGQAFLSRWDENERVYYWPGITQKDILTGRTRAPREAESLFNAIEDAESGAAQRAHGDENEFEEVIGVWDDGAVIDLEPGETLKLPPTPEQLEREEEDEEWKRQREERNKGRFLR</sequence>
<dbReference type="Pfam" id="PF04366">
    <property type="entry name" value="Ysc84"/>
    <property type="match status" value="1"/>
</dbReference>
<proteinExistence type="predicted"/>
<evidence type="ECO:0000313" key="3">
    <source>
        <dbReference type="EMBL" id="GJN89346.1"/>
    </source>
</evidence>
<dbReference type="CDD" id="cd11524">
    <property type="entry name" value="SYLF"/>
    <property type="match status" value="1"/>
</dbReference>